<evidence type="ECO:0000313" key="7">
    <source>
        <dbReference type="EMBL" id="STD83840.1"/>
    </source>
</evidence>
<reference evidence="4" key="5">
    <citation type="submission" date="2023-03" db="EMBL/GenBank/DDBJ databases">
        <authorList>
            <person name="Shen W."/>
            <person name="Cai J."/>
        </authorList>
    </citation>
    <scope>NUCLEOTIDE SEQUENCE</scope>
    <source>
        <strain evidence="4">K69-2</strain>
    </source>
</reference>
<accession>A0A1L8U1Q4</accession>
<evidence type="ECO:0000313" key="2">
    <source>
        <dbReference type="EMBL" id="MBA0972398.1"/>
    </source>
</evidence>
<name>A0A1L8U1Q4_ENTGA</name>
<reference evidence="3 13" key="6">
    <citation type="submission" date="2023-06" db="EMBL/GenBank/DDBJ databases">
        <title>Acute promotion of culturable opportunistic pathogens and persistent increase of antibiotic resistance following antibiotic exposure in mouse gut microbiota.</title>
        <authorList>
            <person name="Li L."/>
            <person name="Wang B."/>
            <person name="Sun Y."/>
            <person name="Wang M."/>
            <person name="Xu H."/>
        </authorList>
    </citation>
    <scope>NUCLEOTIDE SEQUENCE [LARGE SCALE GENOMIC DNA]</scope>
    <source>
        <strain evidence="3 13">CRI2_2</strain>
    </source>
</reference>
<reference evidence="5 9" key="2">
    <citation type="submission" date="2019-04" db="EMBL/GenBank/DDBJ databases">
        <title>Step-wise assembly of the neonatal virome modulated by breast feeding.</title>
        <authorList>
            <person name="Liang G."/>
            <person name="Bushman F."/>
        </authorList>
    </citation>
    <scope>NUCLEOTIDE SEQUENCE [LARGE SCALE GENOMIC DNA]</scope>
    <source>
        <strain evidence="5 9">E3404</strain>
    </source>
</reference>
<reference evidence="7 8" key="1">
    <citation type="submission" date="2018-06" db="EMBL/GenBank/DDBJ databases">
        <authorList>
            <consortium name="Pathogen Informatics"/>
            <person name="Doyle S."/>
        </authorList>
    </citation>
    <scope>NUCLEOTIDE SEQUENCE [LARGE SCALE GENOMIC DNA]</scope>
    <source>
        <strain evidence="7 8">NCTC12360</strain>
    </source>
</reference>
<organism evidence="4 12">
    <name type="scientific">Enterococcus gallinarum</name>
    <dbReference type="NCBI Taxonomy" id="1353"/>
    <lineage>
        <taxon>Bacteria</taxon>
        <taxon>Bacillati</taxon>
        <taxon>Bacillota</taxon>
        <taxon>Bacilli</taxon>
        <taxon>Lactobacillales</taxon>
        <taxon>Enterococcaceae</taxon>
        <taxon>Enterococcus</taxon>
    </lineage>
</organism>
<sequence>MDKRNLTIIGSYDTRAEALTAIDQLRNEGYNKDDIVLFANATIIEQFGLDTLSSAEVEATGGSDDDRSMWEKIKDAFSFGDYDHRTIDDESDPLFAYRDDLEQDRLVVGVYDYHATDRIEETDTAIIDQPVTGETAMPDESVHPTPRMGDSDIETPINDPNHLRNL</sequence>
<dbReference type="EMBL" id="JASUBT010000008">
    <property type="protein sequence ID" value="MDL4936462.1"/>
    <property type="molecule type" value="Genomic_DNA"/>
</dbReference>
<dbReference type="EMBL" id="WVTI01000010">
    <property type="protein sequence ID" value="MXS26675.1"/>
    <property type="molecule type" value="Genomic_DNA"/>
</dbReference>
<dbReference type="EMBL" id="UFYW01000001">
    <property type="protein sequence ID" value="STD83840.1"/>
    <property type="molecule type" value="Genomic_DNA"/>
</dbReference>
<evidence type="ECO:0000313" key="11">
    <source>
        <dbReference type="Proteomes" id="UP000571857"/>
    </source>
</evidence>
<evidence type="ECO:0000313" key="3">
    <source>
        <dbReference type="EMBL" id="MDL4936462.1"/>
    </source>
</evidence>
<reference evidence="6 10" key="3">
    <citation type="submission" date="2020-03" db="EMBL/GenBank/DDBJ databases">
        <title>Characterization of ganglioside-mimicking enterococci.</title>
        <authorList>
            <person name="Patry R.T."/>
            <person name="Nothaft H."/>
            <person name="Bridger R."/>
            <person name="Shajahan A."/>
            <person name="Huynh S."/>
            <person name="Sanchez S."/>
            <person name="Azadi P."/>
            <person name="Cooper K."/>
            <person name="Miller W.G."/>
            <person name="Parker C.T."/>
            <person name="Wells L."/>
            <person name="Szymanski C.M."/>
        </authorList>
    </citation>
    <scope>NUCLEOTIDE SEQUENCE [LARGE SCALE GENOMIC DNA]</scope>
    <source>
        <strain evidence="6 10">EGM181</strain>
    </source>
</reference>
<dbReference type="AlphaFoldDB" id="A0A1L8U1Q4"/>
<evidence type="ECO:0000313" key="9">
    <source>
        <dbReference type="Proteomes" id="UP000439965"/>
    </source>
</evidence>
<gene>
    <name evidence="6" type="ORF">EGM181_00480</name>
    <name evidence="5" type="ORF">GTI89_11460</name>
    <name evidence="2" type="ORF">HWH42_07350</name>
    <name evidence="7" type="ORF">NCTC12360_02327</name>
    <name evidence="4" type="ORF">P7E30_11785</name>
    <name evidence="3" type="ORF">QRX88_12110</name>
</gene>
<evidence type="ECO:0000256" key="1">
    <source>
        <dbReference type="SAM" id="MobiDB-lite"/>
    </source>
</evidence>
<dbReference type="Proteomes" id="UP001241571">
    <property type="component" value="Unassembled WGS sequence"/>
</dbReference>
<dbReference type="Proteomes" id="UP000516696">
    <property type="component" value="Chromosome"/>
</dbReference>
<dbReference type="OrthoDB" id="2334846at2"/>
<evidence type="ECO:0000313" key="6">
    <source>
        <dbReference type="EMBL" id="QOG25868.1"/>
    </source>
</evidence>
<dbReference type="Proteomes" id="UP000571857">
    <property type="component" value="Unassembled WGS sequence"/>
</dbReference>
<evidence type="ECO:0000313" key="4">
    <source>
        <dbReference type="EMBL" id="MDT2690877.1"/>
    </source>
</evidence>
<dbReference type="Proteomes" id="UP001183682">
    <property type="component" value="Unassembled WGS sequence"/>
</dbReference>
<dbReference type="EMBL" id="JABXJK010000034">
    <property type="protein sequence ID" value="MBA0972398.1"/>
    <property type="molecule type" value="Genomic_DNA"/>
</dbReference>
<keyword evidence="8" id="KW-1185">Reference proteome</keyword>
<proteinExistence type="predicted"/>
<feature type="region of interest" description="Disordered" evidence="1">
    <location>
        <begin position="132"/>
        <end position="166"/>
    </location>
</feature>
<evidence type="ECO:0000313" key="12">
    <source>
        <dbReference type="Proteomes" id="UP001183682"/>
    </source>
</evidence>
<evidence type="ECO:0000313" key="10">
    <source>
        <dbReference type="Proteomes" id="UP000516696"/>
    </source>
</evidence>
<protein>
    <submittedName>
        <fullName evidence="4">General stress protein</fullName>
    </submittedName>
</protein>
<dbReference type="RefSeq" id="WP_003129022.1">
    <property type="nucleotide sequence ID" value="NZ_CAAKOE010000019.1"/>
</dbReference>
<dbReference type="EMBL" id="CP050485">
    <property type="protein sequence ID" value="QOG25868.1"/>
    <property type="molecule type" value="Genomic_DNA"/>
</dbReference>
<dbReference type="Proteomes" id="UP000439965">
    <property type="component" value="Unassembled WGS sequence"/>
</dbReference>
<dbReference type="Proteomes" id="UP000254807">
    <property type="component" value="Unassembled WGS sequence"/>
</dbReference>
<reference evidence="2 11" key="4">
    <citation type="submission" date="2020-06" db="EMBL/GenBank/DDBJ databases">
        <title>Crossreactivity between MHC class I-restricted antigens from cancer cells and an enterococcal bacteriophage.</title>
        <authorList>
            <person name="Fluckiger A."/>
            <person name="Daillere R."/>
            <person name="Sassi M."/>
            <person name="Cattoir V."/>
            <person name="Kroemer G."/>
            <person name="Zitvogel L."/>
        </authorList>
    </citation>
    <scope>NUCLEOTIDE SEQUENCE [LARGE SCALE GENOMIC DNA]</scope>
    <source>
        <strain evidence="2 11">EG4</strain>
    </source>
</reference>
<evidence type="ECO:0000313" key="13">
    <source>
        <dbReference type="Proteomes" id="UP001241571"/>
    </source>
</evidence>
<evidence type="ECO:0000313" key="8">
    <source>
        <dbReference type="Proteomes" id="UP000254807"/>
    </source>
</evidence>
<evidence type="ECO:0000313" key="5">
    <source>
        <dbReference type="EMBL" id="MXS26675.1"/>
    </source>
</evidence>
<dbReference type="EMBL" id="JARPZN010000008">
    <property type="protein sequence ID" value="MDT2690877.1"/>
    <property type="molecule type" value="Genomic_DNA"/>
</dbReference>